<dbReference type="Gene3D" id="3.20.20.140">
    <property type="entry name" value="Metal-dependent hydrolases"/>
    <property type="match status" value="1"/>
</dbReference>
<dbReference type="EMBL" id="SMFZ01000001">
    <property type="protein sequence ID" value="TCK24525.1"/>
    <property type="molecule type" value="Genomic_DNA"/>
</dbReference>
<dbReference type="AlphaFoldDB" id="A0A4R1HUB1"/>
<reference evidence="3 4" key="1">
    <citation type="submission" date="2019-03" db="EMBL/GenBank/DDBJ databases">
        <title>Sequencing the genomes of 1000 actinobacteria strains.</title>
        <authorList>
            <person name="Klenk H.-P."/>
        </authorList>
    </citation>
    <scope>NUCLEOTIDE SEQUENCE [LARGE SCALE GENOMIC DNA]</scope>
    <source>
        <strain evidence="3 4">DSM 44969</strain>
    </source>
</reference>
<accession>A0A4R1HUB1</accession>
<sequence>MTSSTEGPVVLRGGLVLTMDDGHRVLPGHDVLVVDGRIAEIGQGLAVPEGTTEVDAAGGIVMPGMIDTHRHMWQTAMRGYGADWTLTQYFVWYYLEWGTIFRPEDVHAGNLLSAIEGLDAGVTTTVDWSHGLQTPQHADAAVDALTSTRGRFVLAYGNIQDAPASWTADPGFRDFVTRRITPGDDMLGFQLAFDVTGDPAFPEKPAFEVARELGVPVSTHAGVWGATNDDGIRLMHEHGFMGPDTVYVHAATLSEDSYQRIAATGGSVSVSTESEQSAGQGYPPTWALRSHGIPVSLSMDTSVWWSADLFSAMRTTLGADRSREHLEAHARGETVTQAALRAEQVVDWATRGGARAIGRSDLGSLEPGKRADVVLIKNDHSPVSFPLLNPYGHVAFQAQRGDVHTVLVNGRFAKRDGRLVDVDLAATRAEVERTVEHLRSTLGEQAWQAGMNPEIPETKILDNPYQYTEYQSATTHERR</sequence>
<dbReference type="InterPro" id="IPR011059">
    <property type="entry name" value="Metal-dep_hydrolase_composite"/>
</dbReference>
<dbReference type="RefSeq" id="WP_132420962.1">
    <property type="nucleotide sequence ID" value="NZ_SMFZ01000001.1"/>
</dbReference>
<organism evidence="3 4">
    <name type="scientific">Pseudonocardia endophytica</name>
    <dbReference type="NCBI Taxonomy" id="401976"/>
    <lineage>
        <taxon>Bacteria</taxon>
        <taxon>Bacillati</taxon>
        <taxon>Actinomycetota</taxon>
        <taxon>Actinomycetes</taxon>
        <taxon>Pseudonocardiales</taxon>
        <taxon>Pseudonocardiaceae</taxon>
        <taxon>Pseudonocardia</taxon>
    </lineage>
</organism>
<evidence type="ECO:0000313" key="4">
    <source>
        <dbReference type="Proteomes" id="UP000295560"/>
    </source>
</evidence>
<proteinExistence type="predicted"/>
<dbReference type="Gene3D" id="2.30.40.10">
    <property type="entry name" value="Urease, subunit C, domain 1"/>
    <property type="match status" value="1"/>
</dbReference>
<dbReference type="PANTHER" id="PTHR43794">
    <property type="entry name" value="AMINOHYDROLASE SSNA-RELATED"/>
    <property type="match status" value="1"/>
</dbReference>
<feature type="domain" description="Amidohydrolase-related" evidence="2">
    <location>
        <begin position="60"/>
        <end position="411"/>
    </location>
</feature>
<dbReference type="InterPro" id="IPR006680">
    <property type="entry name" value="Amidohydro-rel"/>
</dbReference>
<comment type="caution">
    <text evidence="3">The sequence shown here is derived from an EMBL/GenBank/DDBJ whole genome shotgun (WGS) entry which is preliminary data.</text>
</comment>
<protein>
    <submittedName>
        <fullName evidence="3">Cytosine/adenosine deaminase-related metal-dependent hydrolase</fullName>
    </submittedName>
</protein>
<dbReference type="NCBIfam" id="NF006056">
    <property type="entry name" value="PRK08204.1"/>
    <property type="match status" value="1"/>
</dbReference>
<evidence type="ECO:0000313" key="3">
    <source>
        <dbReference type="EMBL" id="TCK24525.1"/>
    </source>
</evidence>
<name>A0A4R1HUB1_PSEEN</name>
<dbReference type="SUPFAM" id="SSF51338">
    <property type="entry name" value="Composite domain of metallo-dependent hydrolases"/>
    <property type="match status" value="1"/>
</dbReference>
<dbReference type="Pfam" id="PF01979">
    <property type="entry name" value="Amidohydro_1"/>
    <property type="match status" value="1"/>
</dbReference>
<dbReference type="OrthoDB" id="3189065at2"/>
<gene>
    <name evidence="3" type="ORF">EV378_0299</name>
</gene>
<dbReference type="InterPro" id="IPR050287">
    <property type="entry name" value="MTA/SAH_deaminase"/>
</dbReference>
<dbReference type="InterPro" id="IPR032466">
    <property type="entry name" value="Metal_Hydrolase"/>
</dbReference>
<keyword evidence="1 3" id="KW-0378">Hydrolase</keyword>
<dbReference type="Proteomes" id="UP000295560">
    <property type="component" value="Unassembled WGS sequence"/>
</dbReference>
<dbReference type="SUPFAM" id="SSF51556">
    <property type="entry name" value="Metallo-dependent hydrolases"/>
    <property type="match status" value="1"/>
</dbReference>
<dbReference type="GO" id="GO:0016810">
    <property type="term" value="F:hydrolase activity, acting on carbon-nitrogen (but not peptide) bonds"/>
    <property type="evidence" value="ECO:0007669"/>
    <property type="project" value="InterPro"/>
</dbReference>
<evidence type="ECO:0000259" key="2">
    <source>
        <dbReference type="Pfam" id="PF01979"/>
    </source>
</evidence>
<dbReference type="PANTHER" id="PTHR43794:SF11">
    <property type="entry name" value="AMIDOHYDROLASE-RELATED DOMAIN-CONTAINING PROTEIN"/>
    <property type="match status" value="1"/>
</dbReference>
<keyword evidence="4" id="KW-1185">Reference proteome</keyword>
<evidence type="ECO:0000256" key="1">
    <source>
        <dbReference type="ARBA" id="ARBA00022801"/>
    </source>
</evidence>